<organism evidence="6 7">
    <name type="scientific">Candidatus Lucifugimonas marina</name>
    <dbReference type="NCBI Taxonomy" id="3038979"/>
    <lineage>
        <taxon>Bacteria</taxon>
        <taxon>Bacillati</taxon>
        <taxon>Chloroflexota</taxon>
        <taxon>Dehalococcoidia</taxon>
        <taxon>SAR202 cluster</taxon>
        <taxon>Candidatus Lucifugimonadales</taxon>
        <taxon>Candidatus Lucifugimonadaceae</taxon>
        <taxon>Candidatus Lucifugimonas</taxon>
    </lineage>
</organism>
<reference evidence="6" key="2">
    <citation type="journal article" date="2023" name="Nat. Commun.">
        <title>Cultivation of marine bacteria of the SAR202 clade.</title>
        <authorList>
            <person name="Lim Y."/>
            <person name="Seo J.H."/>
            <person name="Giovannoni S.J."/>
            <person name="Kang I."/>
            <person name="Cho J.C."/>
        </authorList>
    </citation>
    <scope>NUCLEOTIDE SEQUENCE</scope>
    <source>
        <strain evidence="6">JH1073</strain>
    </source>
</reference>
<dbReference type="Pfam" id="PF03328">
    <property type="entry name" value="HpcH_HpaI"/>
    <property type="match status" value="1"/>
</dbReference>
<keyword evidence="7" id="KW-1185">Reference proteome</keyword>
<protein>
    <recommendedName>
        <fullName evidence="4">HpcH/HpaI aldolase/citrate lyase domain-containing protein</fullName>
    </recommendedName>
</protein>
<dbReference type="InterPro" id="IPR015813">
    <property type="entry name" value="Pyrv/PenolPyrv_kinase-like_dom"/>
</dbReference>
<dbReference type="PANTHER" id="PTHR30502">
    <property type="entry name" value="2-KETO-3-DEOXY-L-RHAMNONATE ALDOLASE"/>
    <property type="match status" value="1"/>
</dbReference>
<evidence type="ECO:0000313" key="6">
    <source>
        <dbReference type="EMBL" id="WFG39958.1"/>
    </source>
</evidence>
<dbReference type="EMBL" id="WMBE01000003">
    <property type="protein sequence ID" value="MDG0867674.1"/>
    <property type="molecule type" value="Genomic_DNA"/>
</dbReference>
<dbReference type="SUPFAM" id="SSF51621">
    <property type="entry name" value="Phosphoenolpyruvate/pyruvate domain"/>
    <property type="match status" value="1"/>
</dbReference>
<dbReference type="Gene3D" id="3.20.20.60">
    <property type="entry name" value="Phosphoenolpyruvate-binding domains"/>
    <property type="match status" value="1"/>
</dbReference>
<dbReference type="InterPro" id="IPR005000">
    <property type="entry name" value="Aldolase/citrate-lyase_domain"/>
</dbReference>
<dbReference type="Proteomes" id="UP001219901">
    <property type="component" value="Chromosome"/>
</dbReference>
<gene>
    <name evidence="5" type="ORF">GKO46_11410</name>
    <name evidence="6" type="ORF">GKO48_10125</name>
</gene>
<dbReference type="GO" id="GO:0046872">
    <property type="term" value="F:metal ion binding"/>
    <property type="evidence" value="ECO:0007669"/>
    <property type="project" value="UniProtKB-KW"/>
</dbReference>
<dbReference type="GO" id="GO:0005737">
    <property type="term" value="C:cytoplasm"/>
    <property type="evidence" value="ECO:0007669"/>
    <property type="project" value="TreeGrafter"/>
</dbReference>
<reference evidence="7 8" key="1">
    <citation type="submission" date="2019-11" db="EMBL/GenBank/DDBJ databases">
        <authorList>
            <person name="Cho J.-C."/>
        </authorList>
    </citation>
    <scope>NUCLEOTIDE SEQUENCE [LARGE SCALE GENOMIC DNA]</scope>
    <source>
        <strain evidence="6 7">JH1073</strain>
        <strain evidence="5 8">JH702</strain>
    </source>
</reference>
<evidence type="ECO:0000256" key="2">
    <source>
        <dbReference type="ARBA" id="ARBA00022723"/>
    </source>
</evidence>
<evidence type="ECO:0000313" key="5">
    <source>
        <dbReference type="EMBL" id="MDG0867674.1"/>
    </source>
</evidence>
<evidence type="ECO:0000256" key="1">
    <source>
        <dbReference type="ARBA" id="ARBA00005568"/>
    </source>
</evidence>
<dbReference type="Proteomes" id="UP001321249">
    <property type="component" value="Unassembled WGS sequence"/>
</dbReference>
<dbReference type="PANTHER" id="PTHR30502:SF0">
    <property type="entry name" value="PHOSPHOENOLPYRUVATE CARBOXYLASE FAMILY PROTEIN"/>
    <property type="match status" value="1"/>
</dbReference>
<feature type="domain" description="HpcH/HpaI aldolase/citrate lyase" evidence="4">
    <location>
        <begin position="16"/>
        <end position="241"/>
    </location>
</feature>
<dbReference type="EMBL" id="CP046147">
    <property type="protein sequence ID" value="WFG39958.1"/>
    <property type="molecule type" value="Genomic_DNA"/>
</dbReference>
<dbReference type="AlphaFoldDB" id="A0AAJ5ZEW0"/>
<comment type="similarity">
    <text evidence="1">Belongs to the HpcH/HpaI aldolase family.</text>
</comment>
<dbReference type="InterPro" id="IPR050251">
    <property type="entry name" value="HpcH-HpaI_aldolase"/>
</dbReference>
<dbReference type="InterPro" id="IPR040442">
    <property type="entry name" value="Pyrv_kinase-like_dom_sf"/>
</dbReference>
<evidence type="ECO:0000313" key="8">
    <source>
        <dbReference type="Proteomes" id="UP001321249"/>
    </source>
</evidence>
<reference evidence="7" key="3">
    <citation type="submission" date="2023-06" db="EMBL/GenBank/DDBJ databases">
        <title>Pangenomics reveal diversification of enzyme families and niche specialization in globally abundant SAR202 bacteria.</title>
        <authorList>
            <person name="Saw J.H.W."/>
        </authorList>
    </citation>
    <scope>NUCLEOTIDE SEQUENCE [LARGE SCALE GENOMIC DNA]</scope>
    <source>
        <strain evidence="7">JH1073</strain>
    </source>
</reference>
<proteinExistence type="inferred from homology"/>
<accession>A0AAJ5ZEW0</accession>
<keyword evidence="2" id="KW-0479">Metal-binding</keyword>
<name>A0AAJ5ZEW0_9CHLR</name>
<dbReference type="RefSeq" id="WP_342826263.1">
    <property type="nucleotide sequence ID" value="NZ_CP046147.1"/>
</dbReference>
<sequence>MKANPLKAGVERGELQIGTWVNMTRNPASLTMFKQAGLDFIRLDMEHSSPSIETVANFAAMGRALDMPVMVRPPEANREWITRLLDIGIYNIHCPQVDTPEHAAEIVAASRYTPRGSRGMAGATPGNDFDLSMPVMDRLKFANDQVFITVMFESAQAFEHIDEIASMDGIDALTLGPQDLAQDLGVFGTTEMNSVLDEKRTQIVEASNKYGKTCAMLVSSAEQARQWRDAGVLLVNYSTEVSVLMEGYASALSEIRG</sequence>
<dbReference type="GO" id="GO:0016832">
    <property type="term" value="F:aldehyde-lyase activity"/>
    <property type="evidence" value="ECO:0007669"/>
    <property type="project" value="TreeGrafter"/>
</dbReference>
<evidence type="ECO:0000259" key="4">
    <source>
        <dbReference type="Pfam" id="PF03328"/>
    </source>
</evidence>
<keyword evidence="3" id="KW-0456">Lyase</keyword>
<evidence type="ECO:0000313" key="7">
    <source>
        <dbReference type="Proteomes" id="UP001219901"/>
    </source>
</evidence>
<evidence type="ECO:0000256" key="3">
    <source>
        <dbReference type="ARBA" id="ARBA00023239"/>
    </source>
</evidence>